<gene>
    <name evidence="2" type="ORF">HYR64_06220</name>
</gene>
<dbReference type="EMBL" id="JACOSL010000038">
    <property type="protein sequence ID" value="MBI1756687.1"/>
    <property type="molecule type" value="Genomic_DNA"/>
</dbReference>
<evidence type="ECO:0008006" key="4">
    <source>
        <dbReference type="Google" id="ProtNLM"/>
    </source>
</evidence>
<proteinExistence type="predicted"/>
<accession>A0A931PUL8</accession>
<organism evidence="2 3">
    <name type="scientific">Fimbriimonas ginsengisoli</name>
    <dbReference type="NCBI Taxonomy" id="1005039"/>
    <lineage>
        <taxon>Bacteria</taxon>
        <taxon>Bacillati</taxon>
        <taxon>Armatimonadota</taxon>
        <taxon>Fimbriimonadia</taxon>
        <taxon>Fimbriimonadales</taxon>
        <taxon>Fimbriimonadaceae</taxon>
        <taxon>Fimbriimonas</taxon>
    </lineage>
</organism>
<protein>
    <recommendedName>
        <fullName evidence="4">Periplasmic heavy metal sensor</fullName>
    </recommendedName>
</protein>
<evidence type="ECO:0000256" key="1">
    <source>
        <dbReference type="SAM" id="SignalP"/>
    </source>
</evidence>
<evidence type="ECO:0000313" key="3">
    <source>
        <dbReference type="Proteomes" id="UP000727962"/>
    </source>
</evidence>
<comment type="caution">
    <text evidence="2">The sequence shown here is derived from an EMBL/GenBank/DDBJ whole genome shotgun (WGS) entry which is preliminary data.</text>
</comment>
<evidence type="ECO:0000313" key="2">
    <source>
        <dbReference type="EMBL" id="MBI1756687.1"/>
    </source>
</evidence>
<feature type="signal peptide" evidence="1">
    <location>
        <begin position="1"/>
        <end position="19"/>
    </location>
</feature>
<feature type="chain" id="PRO_5037829710" description="Periplasmic heavy metal sensor" evidence="1">
    <location>
        <begin position="20"/>
        <end position="218"/>
    </location>
</feature>
<name>A0A931PUL8_FIMGI</name>
<dbReference type="Proteomes" id="UP000727962">
    <property type="component" value="Unassembled WGS sequence"/>
</dbReference>
<sequence length="218" mass="24274">MRVIAVFALALALCAVSFAQRGGGMRMGGPGGGDANALLARKDVQKELAISDDVVSKIEAIRDKLREDMQELRSSAGGNGPPNFEAMRPQIEKLTGEARKQIEALLTADQIKRLKELGMQRAGMMAAMRPETQKDLSLTDEQKASLKALQQKQREAMQAIRERMQNGEIDRDQMRPLFEKNRDIMLAEIGKILTDEQKAKLKDMAGKPFTFDKDEENN</sequence>
<dbReference type="Gene3D" id="1.20.120.1490">
    <property type="match status" value="1"/>
</dbReference>
<dbReference type="AlphaFoldDB" id="A0A931PUL8"/>
<reference evidence="2" key="1">
    <citation type="submission" date="2020-07" db="EMBL/GenBank/DDBJ databases">
        <title>Huge and variable diversity of episymbiotic CPR bacteria and DPANN archaea in groundwater ecosystems.</title>
        <authorList>
            <person name="He C.Y."/>
            <person name="Keren R."/>
            <person name="Whittaker M."/>
            <person name="Farag I.F."/>
            <person name="Doudna J."/>
            <person name="Cate J.H.D."/>
            <person name="Banfield J.F."/>
        </authorList>
    </citation>
    <scope>NUCLEOTIDE SEQUENCE</scope>
    <source>
        <strain evidence="2">NC_groundwater_17_Pr7_B-0.1um_64_12</strain>
    </source>
</reference>
<keyword evidence="1" id="KW-0732">Signal</keyword>